<reference evidence="3" key="2">
    <citation type="submission" date="2021-08" db="EMBL/GenBank/DDBJ databases">
        <authorList>
            <person name="Tani A."/>
            <person name="Ola A."/>
            <person name="Ogura Y."/>
            <person name="Katsura K."/>
            <person name="Hayashi T."/>
        </authorList>
    </citation>
    <scope>NUCLEOTIDE SEQUENCE</scope>
    <source>
        <strain evidence="3">NBRC 103626</strain>
    </source>
</reference>
<dbReference type="Pfam" id="PF01757">
    <property type="entry name" value="Acyl_transf_3"/>
    <property type="match status" value="1"/>
</dbReference>
<feature type="transmembrane region" description="Helical" evidence="1">
    <location>
        <begin position="223"/>
        <end position="243"/>
    </location>
</feature>
<reference evidence="3" key="1">
    <citation type="journal article" date="2016" name="Front. Microbiol.">
        <title>Genome Sequence of the Piezophilic, Mesophilic Sulfate-Reducing Bacterium Desulfovibrio indicus J2T.</title>
        <authorList>
            <person name="Cao J."/>
            <person name="Maignien L."/>
            <person name="Shao Z."/>
            <person name="Alain K."/>
            <person name="Jebbar M."/>
        </authorList>
    </citation>
    <scope>NUCLEOTIDE SEQUENCE</scope>
    <source>
        <strain evidence="3">NBRC 103626</strain>
    </source>
</reference>
<feature type="transmembrane region" description="Helical" evidence="1">
    <location>
        <begin position="83"/>
        <end position="106"/>
    </location>
</feature>
<dbReference type="GO" id="GO:0016747">
    <property type="term" value="F:acyltransferase activity, transferring groups other than amino-acyl groups"/>
    <property type="evidence" value="ECO:0007669"/>
    <property type="project" value="InterPro"/>
</dbReference>
<dbReference type="PANTHER" id="PTHR23028">
    <property type="entry name" value="ACETYLTRANSFERASE"/>
    <property type="match status" value="1"/>
</dbReference>
<organism evidence="3 4">
    <name type="scientific">Methylobacterium gregans</name>
    <dbReference type="NCBI Taxonomy" id="374424"/>
    <lineage>
        <taxon>Bacteria</taxon>
        <taxon>Pseudomonadati</taxon>
        <taxon>Pseudomonadota</taxon>
        <taxon>Alphaproteobacteria</taxon>
        <taxon>Hyphomicrobiales</taxon>
        <taxon>Methylobacteriaceae</taxon>
        <taxon>Methylobacterium</taxon>
    </lineage>
</organism>
<dbReference type="InterPro" id="IPR002656">
    <property type="entry name" value="Acyl_transf_3_dom"/>
</dbReference>
<comment type="caution">
    <text evidence="3">The sequence shown here is derived from an EMBL/GenBank/DDBJ whole genome shotgun (WGS) entry which is preliminary data.</text>
</comment>
<proteinExistence type="predicted"/>
<keyword evidence="1" id="KW-0812">Transmembrane</keyword>
<evidence type="ECO:0000313" key="4">
    <source>
        <dbReference type="Proteomes" id="UP001055108"/>
    </source>
</evidence>
<name>A0AA37HVR7_9HYPH</name>
<sequence>MNQIVPIQILRGVAALTVAFGHAQHDAKVQSLKLGGDFERVFTLPWGAGVDLFFVISGFIMVYSSERLFARPEAAGHFLGRRLVRIVPLYWLFTGLYLALLIRAAATEGKVLPAPADILASFAFWPTDAFGDGIPRPILTLGWTLNYEMFFYGLFALFIGFARGRAVLGVAGVLGALVLLGTLVPSGPQGALGAAAFFWTRPILLEFAFGMGLALLLRSGVGLSAPACGALVAAAVAALAWDAMGSGHQALDWTTPNDALRVLGWGVPAALLVAAAALGPRWLTSGAGGLGPRLAARLGDASYALYLSHPFVIFGFRKVWVAAGLHDRLGYWPMLAASLVLACAAAILVHHCVEKPLTTWLQARTAPRAAAAVSPPNAA</sequence>
<feature type="transmembrane region" description="Helical" evidence="1">
    <location>
        <begin position="329"/>
        <end position="349"/>
    </location>
</feature>
<evidence type="ECO:0000256" key="1">
    <source>
        <dbReference type="SAM" id="Phobius"/>
    </source>
</evidence>
<dbReference type="PANTHER" id="PTHR23028:SF131">
    <property type="entry name" value="BLR2367 PROTEIN"/>
    <property type="match status" value="1"/>
</dbReference>
<dbReference type="InterPro" id="IPR050879">
    <property type="entry name" value="Acyltransferase_3"/>
</dbReference>
<dbReference type="GO" id="GO:0016020">
    <property type="term" value="C:membrane"/>
    <property type="evidence" value="ECO:0007669"/>
    <property type="project" value="TreeGrafter"/>
</dbReference>
<dbReference type="RefSeq" id="WP_238306724.1">
    <property type="nucleotide sequence ID" value="NZ_BPQM01000141.1"/>
</dbReference>
<evidence type="ECO:0000313" key="3">
    <source>
        <dbReference type="EMBL" id="GJD81493.1"/>
    </source>
</evidence>
<feature type="transmembrane region" description="Helical" evidence="1">
    <location>
        <begin position="263"/>
        <end position="283"/>
    </location>
</feature>
<feature type="transmembrane region" description="Helical" evidence="1">
    <location>
        <begin position="303"/>
        <end position="323"/>
    </location>
</feature>
<feature type="transmembrane region" description="Helical" evidence="1">
    <location>
        <begin position="166"/>
        <end position="184"/>
    </location>
</feature>
<gene>
    <name evidence="3" type="ORF">NBEOAGPD_4742</name>
</gene>
<keyword evidence="1" id="KW-1133">Transmembrane helix</keyword>
<dbReference type="Proteomes" id="UP001055108">
    <property type="component" value="Unassembled WGS sequence"/>
</dbReference>
<keyword evidence="1" id="KW-0472">Membrane</keyword>
<keyword evidence="4" id="KW-1185">Reference proteome</keyword>
<feature type="transmembrane region" description="Helical" evidence="1">
    <location>
        <begin position="44"/>
        <end position="63"/>
    </location>
</feature>
<feature type="transmembrane region" description="Helical" evidence="1">
    <location>
        <begin position="138"/>
        <end position="159"/>
    </location>
</feature>
<feature type="domain" description="Acyltransferase 3" evidence="2">
    <location>
        <begin position="7"/>
        <end position="349"/>
    </location>
</feature>
<dbReference type="EMBL" id="BPQM01000141">
    <property type="protein sequence ID" value="GJD81493.1"/>
    <property type="molecule type" value="Genomic_DNA"/>
</dbReference>
<accession>A0AA37HVR7</accession>
<dbReference type="GO" id="GO:0000271">
    <property type="term" value="P:polysaccharide biosynthetic process"/>
    <property type="evidence" value="ECO:0007669"/>
    <property type="project" value="TreeGrafter"/>
</dbReference>
<protein>
    <recommendedName>
        <fullName evidence="2">Acyltransferase 3 domain-containing protein</fullName>
    </recommendedName>
</protein>
<dbReference type="AlphaFoldDB" id="A0AA37HVR7"/>
<evidence type="ECO:0000259" key="2">
    <source>
        <dbReference type="Pfam" id="PF01757"/>
    </source>
</evidence>